<dbReference type="Pfam" id="PF00005">
    <property type="entry name" value="ABC_tran"/>
    <property type="match status" value="1"/>
</dbReference>
<dbReference type="AlphaFoldDB" id="A0ABD4Z9G1"/>
<evidence type="ECO:0000256" key="3">
    <source>
        <dbReference type="ARBA" id="ARBA00022741"/>
    </source>
</evidence>
<reference evidence="8 9" key="1">
    <citation type="submission" date="2023-05" db="EMBL/GenBank/DDBJ databases">
        <title>A new hyperthermophilic archaea 'Ignisphaera cupida' sp. nov. and description of the family 'Ignisphaeraceae' fam. nov.</title>
        <authorList>
            <person name="Podosokorskaya O.A."/>
            <person name="Elcheninov A.G."/>
            <person name="Klukina A."/>
            <person name="Merkel A.Y."/>
        </authorList>
    </citation>
    <scope>NUCLEOTIDE SEQUENCE [LARGE SCALE GENOMIC DNA]</scope>
    <source>
        <strain evidence="8 9">4213-co</strain>
    </source>
</reference>
<dbReference type="SUPFAM" id="SSF50331">
    <property type="entry name" value="MOP-like"/>
    <property type="match status" value="1"/>
</dbReference>
<dbReference type="GO" id="GO:0005524">
    <property type="term" value="F:ATP binding"/>
    <property type="evidence" value="ECO:0007669"/>
    <property type="project" value="UniProtKB-KW"/>
</dbReference>
<dbReference type="InterPro" id="IPR008995">
    <property type="entry name" value="Mo/tungstate-bd_C_term_dom"/>
</dbReference>
<proteinExistence type="predicted"/>
<keyword evidence="9" id="KW-1185">Reference proteome</keyword>
<dbReference type="InterPro" id="IPR013611">
    <property type="entry name" value="Transp-assoc_OB_typ2"/>
</dbReference>
<dbReference type="GO" id="GO:0005886">
    <property type="term" value="C:plasma membrane"/>
    <property type="evidence" value="ECO:0007669"/>
    <property type="project" value="UniProtKB-ARBA"/>
</dbReference>
<dbReference type="CDD" id="cd03259">
    <property type="entry name" value="ABC_Carb_Solutes_like"/>
    <property type="match status" value="1"/>
</dbReference>
<evidence type="ECO:0000256" key="6">
    <source>
        <dbReference type="ARBA" id="ARBA00023136"/>
    </source>
</evidence>
<name>A0ABD4Z9G1_9CREN</name>
<dbReference type="Gene3D" id="2.40.50.100">
    <property type="match status" value="1"/>
</dbReference>
<evidence type="ECO:0000256" key="1">
    <source>
        <dbReference type="ARBA" id="ARBA00022448"/>
    </source>
</evidence>
<dbReference type="Gene3D" id="2.40.50.140">
    <property type="entry name" value="Nucleic acid-binding proteins"/>
    <property type="match status" value="1"/>
</dbReference>
<gene>
    <name evidence="8" type="ORF">QPL79_09180</name>
</gene>
<evidence type="ECO:0000256" key="4">
    <source>
        <dbReference type="ARBA" id="ARBA00022840"/>
    </source>
</evidence>
<keyword evidence="4 8" id="KW-0067">ATP-binding</keyword>
<dbReference type="InterPro" id="IPR047641">
    <property type="entry name" value="ABC_transpr_MalK/UgpC-like"/>
</dbReference>
<dbReference type="InterPro" id="IPR027417">
    <property type="entry name" value="P-loop_NTPase"/>
</dbReference>
<organism evidence="8 9">
    <name type="scientific">Ignisphaera cupida</name>
    <dbReference type="NCBI Taxonomy" id="3050454"/>
    <lineage>
        <taxon>Archaea</taxon>
        <taxon>Thermoproteota</taxon>
        <taxon>Thermoprotei</taxon>
        <taxon>Desulfurococcales</taxon>
        <taxon>Desulfurococcaceae</taxon>
        <taxon>Ignisphaera</taxon>
    </lineage>
</organism>
<evidence type="ECO:0000313" key="9">
    <source>
        <dbReference type="Proteomes" id="UP001529235"/>
    </source>
</evidence>
<dbReference type="FunFam" id="3.40.50.300:FF:000042">
    <property type="entry name" value="Maltose/maltodextrin ABC transporter, ATP-binding protein"/>
    <property type="match status" value="1"/>
</dbReference>
<dbReference type="PANTHER" id="PTHR43875">
    <property type="entry name" value="MALTODEXTRIN IMPORT ATP-BINDING PROTEIN MSMX"/>
    <property type="match status" value="1"/>
</dbReference>
<dbReference type="GO" id="GO:1902495">
    <property type="term" value="C:transmembrane transporter complex"/>
    <property type="evidence" value="ECO:0007669"/>
    <property type="project" value="UniProtKB-ARBA"/>
</dbReference>
<evidence type="ECO:0000259" key="7">
    <source>
        <dbReference type="PROSITE" id="PS50893"/>
    </source>
</evidence>
<dbReference type="InterPro" id="IPR003593">
    <property type="entry name" value="AAA+_ATPase"/>
</dbReference>
<sequence>MVEIRVENVTHIYGDKIKTVALRDVSIVFPNGKIIGILGPSGCGKTTLLKIIAGLLKPTKGRIYFDNNDVTDWDPIKRNVAMVFQFPVAYDMTVYDNIAFPLKIRRYPKEEIDRRVKEVIEVLGISKEILNTNARGADPSLRQKIAVARAIVREANVLLLDEPLTNLEPLVRVELKSKLKEIVQKIKITTLYVSHDQAEVLTLAEKVAVMNEGRIVQYDDTSILYEYPKNKFVGYFIGNPGMNYISCVLEEDFLDCKGFRYKLMPNEVEALRKAGKEFDLGIRPEHIKVSRDYGEVEGKVVVVEKLGTAMLYHIEISPNVTIIAKTYMSLNVREGDRIYMTLPREKIRIFSKDGERIV</sequence>
<dbReference type="PANTHER" id="PTHR43875:SF15">
    <property type="entry name" value="TREHALOSE IMPORT ATP-BINDING PROTEIN SUGC"/>
    <property type="match status" value="1"/>
</dbReference>
<evidence type="ECO:0000313" key="8">
    <source>
        <dbReference type="EMBL" id="MDK6029535.1"/>
    </source>
</evidence>
<dbReference type="InterPro" id="IPR012340">
    <property type="entry name" value="NA-bd_OB-fold"/>
</dbReference>
<dbReference type="GO" id="GO:0022857">
    <property type="term" value="F:transmembrane transporter activity"/>
    <property type="evidence" value="ECO:0007669"/>
    <property type="project" value="UniProtKB-ARBA"/>
</dbReference>
<dbReference type="SMART" id="SM00382">
    <property type="entry name" value="AAA"/>
    <property type="match status" value="1"/>
</dbReference>
<dbReference type="Pfam" id="PF08402">
    <property type="entry name" value="TOBE_2"/>
    <property type="match status" value="1"/>
</dbReference>
<evidence type="ECO:0000256" key="5">
    <source>
        <dbReference type="ARBA" id="ARBA00022967"/>
    </source>
</evidence>
<dbReference type="PROSITE" id="PS50893">
    <property type="entry name" value="ABC_TRANSPORTER_2"/>
    <property type="match status" value="1"/>
</dbReference>
<keyword evidence="2" id="KW-1003">Cell membrane</keyword>
<protein>
    <submittedName>
        <fullName evidence="8">ABC transporter ATP-binding protein</fullName>
    </submittedName>
</protein>
<dbReference type="Gene3D" id="3.40.50.300">
    <property type="entry name" value="P-loop containing nucleotide triphosphate hydrolases"/>
    <property type="match status" value="1"/>
</dbReference>
<dbReference type="RefSeq" id="WP_285274522.1">
    <property type="nucleotide sequence ID" value="NZ_JASNVW010000011.1"/>
</dbReference>
<keyword evidence="6" id="KW-0472">Membrane</keyword>
<feature type="domain" description="ABC transporter" evidence="7">
    <location>
        <begin position="4"/>
        <end position="237"/>
    </location>
</feature>
<evidence type="ECO:0000256" key="2">
    <source>
        <dbReference type="ARBA" id="ARBA00022475"/>
    </source>
</evidence>
<dbReference type="Proteomes" id="UP001529235">
    <property type="component" value="Unassembled WGS sequence"/>
</dbReference>
<dbReference type="InterPro" id="IPR015853">
    <property type="entry name" value="ABC_transpr_FbpC"/>
</dbReference>
<keyword evidence="3" id="KW-0547">Nucleotide-binding</keyword>
<keyword evidence="1" id="KW-0813">Transport</keyword>
<dbReference type="EMBL" id="JASNVW010000011">
    <property type="protein sequence ID" value="MDK6029535.1"/>
    <property type="molecule type" value="Genomic_DNA"/>
</dbReference>
<dbReference type="SUPFAM" id="SSF52540">
    <property type="entry name" value="P-loop containing nucleoside triphosphate hydrolases"/>
    <property type="match status" value="1"/>
</dbReference>
<accession>A0ABD4Z9G1</accession>
<dbReference type="InterPro" id="IPR003439">
    <property type="entry name" value="ABC_transporter-like_ATP-bd"/>
</dbReference>
<comment type="caution">
    <text evidence="8">The sequence shown here is derived from an EMBL/GenBank/DDBJ whole genome shotgun (WGS) entry which is preliminary data.</text>
</comment>
<keyword evidence="5" id="KW-1278">Translocase</keyword>